<reference evidence="2 3" key="1">
    <citation type="submission" date="2019-10" db="EMBL/GenBank/DDBJ databases">
        <title>Genomic analysis of Raineyella sp. CBA3103.</title>
        <authorList>
            <person name="Roh S.W."/>
        </authorList>
    </citation>
    <scope>NUCLEOTIDE SEQUENCE [LARGE SCALE GENOMIC DNA]</scope>
    <source>
        <strain evidence="2 3">CBA3103</strain>
    </source>
</reference>
<sequence length="45" mass="5189">MTFAIRVAWFVYGIYALLLAIGSFSYSLVGALAFWGRRWPSWRTS</sequence>
<dbReference type="KEGG" id="rain:Rai3103_15960"/>
<keyword evidence="1" id="KW-0812">Transmembrane</keyword>
<evidence type="ECO:0000313" key="3">
    <source>
        <dbReference type="Proteomes" id="UP000386847"/>
    </source>
</evidence>
<dbReference type="AlphaFoldDB" id="A0A5Q2FKJ5"/>
<dbReference type="Proteomes" id="UP000386847">
    <property type="component" value="Chromosome"/>
</dbReference>
<accession>A0A5Q2FKJ5</accession>
<gene>
    <name evidence="2" type="ORF">Rai3103_15960</name>
</gene>
<evidence type="ECO:0000313" key="2">
    <source>
        <dbReference type="EMBL" id="QGF24866.1"/>
    </source>
</evidence>
<protein>
    <submittedName>
        <fullName evidence="2">Uncharacterized protein</fullName>
    </submittedName>
</protein>
<dbReference type="EMBL" id="CP045725">
    <property type="protein sequence ID" value="QGF24866.1"/>
    <property type="molecule type" value="Genomic_DNA"/>
</dbReference>
<proteinExistence type="predicted"/>
<evidence type="ECO:0000256" key="1">
    <source>
        <dbReference type="SAM" id="Phobius"/>
    </source>
</evidence>
<name>A0A5Q2FKJ5_9ACTN</name>
<feature type="transmembrane region" description="Helical" evidence="1">
    <location>
        <begin position="12"/>
        <end position="35"/>
    </location>
</feature>
<keyword evidence="3" id="KW-1185">Reference proteome</keyword>
<keyword evidence="1" id="KW-0472">Membrane</keyword>
<organism evidence="2 3">
    <name type="scientific">Raineyella fluvialis</name>
    <dbReference type="NCBI Taxonomy" id="2662261"/>
    <lineage>
        <taxon>Bacteria</taxon>
        <taxon>Bacillati</taxon>
        <taxon>Actinomycetota</taxon>
        <taxon>Actinomycetes</taxon>
        <taxon>Propionibacteriales</taxon>
        <taxon>Propionibacteriaceae</taxon>
        <taxon>Raineyella</taxon>
    </lineage>
</organism>
<keyword evidence="1" id="KW-1133">Transmembrane helix</keyword>
<dbReference type="RefSeq" id="WP_153573395.1">
    <property type="nucleotide sequence ID" value="NZ_CP045725.1"/>
</dbReference>